<name>A0ABZ2TZQ1_9ACTN</name>
<evidence type="ECO:0000256" key="1">
    <source>
        <dbReference type="SAM" id="MobiDB-lite"/>
    </source>
</evidence>
<feature type="region of interest" description="Disordered" evidence="1">
    <location>
        <begin position="1"/>
        <end position="20"/>
    </location>
</feature>
<sequence>MLPATTYTEDSTSEGNSMTEKRFLTAQERRDRIAALPAERHIASASAAATMAGMPLTDDDVDALHRLANGTTTFADERDRILSEIRQSHAPIKERRAE</sequence>
<feature type="compositionally biased region" description="Polar residues" evidence="1">
    <location>
        <begin position="1"/>
        <end position="18"/>
    </location>
</feature>
<protein>
    <recommendedName>
        <fullName evidence="4">Antitoxin VbhA domain-containing protein</fullName>
    </recommendedName>
</protein>
<dbReference type="RefSeq" id="WP_066172145.1">
    <property type="nucleotide sequence ID" value="NZ_CP136137.1"/>
</dbReference>
<organism evidence="2 3">
    <name type="scientific">Gordonia hydrophobica</name>
    <dbReference type="NCBI Taxonomy" id="40516"/>
    <lineage>
        <taxon>Bacteria</taxon>
        <taxon>Bacillati</taxon>
        <taxon>Actinomycetota</taxon>
        <taxon>Actinomycetes</taxon>
        <taxon>Mycobacteriales</taxon>
        <taxon>Gordoniaceae</taxon>
        <taxon>Gordonia</taxon>
    </lineage>
</organism>
<keyword evidence="3" id="KW-1185">Reference proteome</keyword>
<dbReference type="EMBL" id="CP136137">
    <property type="protein sequence ID" value="WYY06915.1"/>
    <property type="molecule type" value="Genomic_DNA"/>
</dbReference>
<gene>
    <name evidence="2" type="ORF">RVF87_18055</name>
</gene>
<reference evidence="2 3" key="1">
    <citation type="journal article" date="2023" name="Virus Evol.">
        <title>Computational host range prediction-The good, the bad, and the ugly.</title>
        <authorList>
            <person name="Howell A.A."/>
            <person name="Versoza C.J."/>
            <person name="Pfeifer S.P."/>
        </authorList>
    </citation>
    <scope>NUCLEOTIDE SEQUENCE [LARGE SCALE GENOMIC DNA]</scope>
    <source>
        <strain evidence="2 3">1610/1b</strain>
    </source>
</reference>
<evidence type="ECO:0000313" key="3">
    <source>
        <dbReference type="Proteomes" id="UP001479933"/>
    </source>
</evidence>
<evidence type="ECO:0000313" key="2">
    <source>
        <dbReference type="EMBL" id="WYY06915.1"/>
    </source>
</evidence>
<evidence type="ECO:0008006" key="4">
    <source>
        <dbReference type="Google" id="ProtNLM"/>
    </source>
</evidence>
<accession>A0ABZ2TZQ1</accession>
<proteinExistence type="predicted"/>
<dbReference type="Proteomes" id="UP001479933">
    <property type="component" value="Chromosome"/>
</dbReference>